<dbReference type="Pfam" id="PF04176">
    <property type="entry name" value="TIP41"/>
    <property type="match status" value="1"/>
</dbReference>
<dbReference type="EMBL" id="CP046234">
    <property type="protein sequence ID" value="WFD45913.1"/>
    <property type="molecule type" value="Genomic_DNA"/>
</dbReference>
<keyword evidence="4" id="KW-1185">Reference proteome</keyword>
<feature type="compositionally biased region" description="Low complexity" evidence="2">
    <location>
        <begin position="316"/>
        <end position="325"/>
    </location>
</feature>
<sequence length="445" mass="48768">MGARRGTGDREARPKHRVFENVHEASAPKSSVASETGVSPSDRVLERGIQIGPWTITVMHGSIANAVKVDQLSDLLGVTPPEMPFPRNALVLQHAPSGFSYCFDATRALECVEGVHTDVHHKGIDCAVDMDLVAPHGRQRRRSSQSAIKVAYAKEWGESRRLQPSAKSAINSDDAASHITEAKKYDWTYSNTWPGMPGASQPPLLSDRTHDQGANPWQDVFQLATDPARDRIPVERLGPNSGEPILFYDDVMLYEDELGDNGSSMLNVKVRVMPQEFLVLQRFFLRVDDVMFRVFDTRMYCSFAPADGEPIPPGAPSVSPASASSGTDQPGAVLTSYPRVIRECRGTEATYADVKRCLVPHRAHDLTQLTNVNWVAETLERMQMQKFRAAYAAKGPQAYSSVAPTQERGTAPTEGAAIIGEVSDTPLGWEGDGHCIHVAVLRPPM</sequence>
<reference evidence="3 4" key="1">
    <citation type="journal article" date="2020" name="Elife">
        <title>Loss of centromere function drives karyotype evolution in closely related Malassezia species.</title>
        <authorList>
            <person name="Sankaranarayanan S.R."/>
            <person name="Ianiri G."/>
            <person name="Coelho M.A."/>
            <person name="Reza M.H."/>
            <person name="Thimmappa B.C."/>
            <person name="Ganguly P."/>
            <person name="Vadnala R.N."/>
            <person name="Sun S."/>
            <person name="Siddharthan R."/>
            <person name="Tellgren-Roth C."/>
            <person name="Dawson T.L."/>
            <person name="Heitman J."/>
            <person name="Sanyal K."/>
        </authorList>
    </citation>
    <scope>NUCLEOTIDE SEQUENCE [LARGE SCALE GENOMIC DNA]</scope>
    <source>
        <strain evidence="3">CBS14141</strain>
    </source>
</reference>
<feature type="compositionally biased region" description="Polar residues" evidence="2">
    <location>
        <begin position="28"/>
        <end position="39"/>
    </location>
</feature>
<evidence type="ECO:0000313" key="4">
    <source>
        <dbReference type="Proteomes" id="UP000818624"/>
    </source>
</evidence>
<dbReference type="InterPro" id="IPR051330">
    <property type="entry name" value="Phosphatase_reg/MetRdx"/>
</dbReference>
<gene>
    <name evidence="3" type="primary">TIP41</name>
    <name evidence="3" type="ORF">GLX27_000539</name>
</gene>
<evidence type="ECO:0000256" key="2">
    <source>
        <dbReference type="SAM" id="MobiDB-lite"/>
    </source>
</evidence>
<dbReference type="PANTHER" id="PTHR21021:SF16">
    <property type="entry name" value="TIP41-LIKE PROTEIN"/>
    <property type="match status" value="1"/>
</dbReference>
<evidence type="ECO:0000313" key="3">
    <source>
        <dbReference type="EMBL" id="WFD45913.1"/>
    </source>
</evidence>
<accession>A0ABY8EJS4</accession>
<organism evidence="3 4">
    <name type="scientific">Malassezia furfur</name>
    <name type="common">Pityriasis versicolor infection agent</name>
    <name type="synonym">Pityrosporum furfur</name>
    <dbReference type="NCBI Taxonomy" id="55194"/>
    <lineage>
        <taxon>Eukaryota</taxon>
        <taxon>Fungi</taxon>
        <taxon>Dikarya</taxon>
        <taxon>Basidiomycota</taxon>
        <taxon>Ustilaginomycotina</taxon>
        <taxon>Malasseziomycetes</taxon>
        <taxon>Malasseziales</taxon>
        <taxon>Malasseziaceae</taxon>
        <taxon>Malassezia</taxon>
    </lineage>
</organism>
<proteinExistence type="inferred from homology"/>
<feature type="compositionally biased region" description="Basic and acidic residues" evidence="2">
    <location>
        <begin position="1"/>
        <end position="23"/>
    </location>
</feature>
<comment type="similarity">
    <text evidence="1">Belongs to the TIP41 family.</text>
</comment>
<dbReference type="InterPro" id="IPR007303">
    <property type="entry name" value="TIP41-like"/>
</dbReference>
<dbReference type="Proteomes" id="UP000818624">
    <property type="component" value="Chromosome 1"/>
</dbReference>
<feature type="region of interest" description="Disordered" evidence="2">
    <location>
        <begin position="311"/>
        <end position="332"/>
    </location>
</feature>
<name>A0ABY8EJS4_MALFU</name>
<evidence type="ECO:0000256" key="1">
    <source>
        <dbReference type="ARBA" id="ARBA00006658"/>
    </source>
</evidence>
<feature type="region of interest" description="Disordered" evidence="2">
    <location>
        <begin position="1"/>
        <end position="40"/>
    </location>
</feature>
<protein>
    <submittedName>
        <fullName evidence="3">Tap42 interacting protein</fullName>
    </submittedName>
</protein>
<dbReference type="PANTHER" id="PTHR21021">
    <property type="entry name" value="GAF/PUTATIVE CYTOSKELETAL PROTEIN"/>
    <property type="match status" value="1"/>
</dbReference>